<feature type="compositionally biased region" description="Basic and acidic residues" evidence="1">
    <location>
        <begin position="39"/>
        <end position="54"/>
    </location>
</feature>
<accession>A0A1F6UX05</accession>
<reference evidence="2 3" key="1">
    <citation type="journal article" date="2016" name="Nat. Commun.">
        <title>Thousands of microbial genomes shed light on interconnected biogeochemical processes in an aquifer system.</title>
        <authorList>
            <person name="Anantharaman K."/>
            <person name="Brown C.T."/>
            <person name="Hug L.A."/>
            <person name="Sharon I."/>
            <person name="Castelle C.J."/>
            <person name="Probst A.J."/>
            <person name="Thomas B.C."/>
            <person name="Singh A."/>
            <person name="Wilkins M.J."/>
            <person name="Karaoz U."/>
            <person name="Brodie E.L."/>
            <person name="Williams K.H."/>
            <person name="Hubbard S.S."/>
            <person name="Banfield J.F."/>
        </authorList>
    </citation>
    <scope>NUCLEOTIDE SEQUENCE [LARGE SCALE GENOMIC DNA]</scope>
</reference>
<dbReference type="Proteomes" id="UP000179076">
    <property type="component" value="Unassembled WGS sequence"/>
</dbReference>
<gene>
    <name evidence="2" type="ORF">A2W18_00935</name>
</gene>
<sequence>MTEHGDNGDATRRHQQRHVDRSLRARQLTERAPLPPSNGDRDPEQDCDPRDGKQKQRRQQRRN</sequence>
<evidence type="ECO:0000313" key="3">
    <source>
        <dbReference type="Proteomes" id="UP000179076"/>
    </source>
</evidence>
<feature type="region of interest" description="Disordered" evidence="1">
    <location>
        <begin position="1"/>
        <end position="63"/>
    </location>
</feature>
<evidence type="ECO:0000313" key="2">
    <source>
        <dbReference type="EMBL" id="OGI61945.1"/>
    </source>
</evidence>
<name>A0A1F6UX05_9PROT</name>
<feature type="compositionally biased region" description="Basic and acidic residues" evidence="1">
    <location>
        <begin position="1"/>
        <end position="29"/>
    </location>
</feature>
<protein>
    <submittedName>
        <fullName evidence="2">Uncharacterized protein</fullName>
    </submittedName>
</protein>
<dbReference type="AlphaFoldDB" id="A0A1F6UX05"/>
<evidence type="ECO:0000256" key="1">
    <source>
        <dbReference type="SAM" id="MobiDB-lite"/>
    </source>
</evidence>
<proteinExistence type="predicted"/>
<organism evidence="2 3">
    <name type="scientific">Candidatus Muproteobacteria bacterium RBG_16_60_9</name>
    <dbReference type="NCBI Taxonomy" id="1817755"/>
    <lineage>
        <taxon>Bacteria</taxon>
        <taxon>Pseudomonadati</taxon>
        <taxon>Pseudomonadota</taxon>
        <taxon>Candidatus Muproteobacteria</taxon>
    </lineage>
</organism>
<comment type="caution">
    <text evidence="2">The sequence shown here is derived from an EMBL/GenBank/DDBJ whole genome shotgun (WGS) entry which is preliminary data.</text>
</comment>
<dbReference type="EMBL" id="MFSP01000185">
    <property type="protein sequence ID" value="OGI61945.1"/>
    <property type="molecule type" value="Genomic_DNA"/>
</dbReference>